<dbReference type="Pfam" id="PF06094">
    <property type="entry name" value="GGACT"/>
    <property type="match status" value="1"/>
</dbReference>
<comment type="caution">
    <text evidence="5">The sequence shown here is derived from an EMBL/GenBank/DDBJ whole genome shotgun (WGS) entry which is preliminary data.</text>
</comment>
<dbReference type="EMBL" id="SPUK01000006">
    <property type="protein sequence ID" value="TQV96414.1"/>
    <property type="molecule type" value="Genomic_DNA"/>
</dbReference>
<evidence type="ECO:0000256" key="2">
    <source>
        <dbReference type="ARBA" id="ARBA00022679"/>
    </source>
</evidence>
<keyword evidence="2" id="KW-0808">Transferase</keyword>
<dbReference type="AlphaFoldDB" id="A0A545W159"/>
<evidence type="ECO:0000256" key="3">
    <source>
        <dbReference type="ARBA" id="ARBA00030602"/>
    </source>
</evidence>
<feature type="domain" description="Gamma-glutamylcyclotransferase AIG2-like" evidence="4">
    <location>
        <begin position="221"/>
        <end position="313"/>
    </location>
</feature>
<evidence type="ECO:0000256" key="1">
    <source>
        <dbReference type="ARBA" id="ARBA00008861"/>
    </source>
</evidence>
<evidence type="ECO:0000313" key="5">
    <source>
        <dbReference type="EMBL" id="TQV96414.1"/>
    </source>
</evidence>
<protein>
    <recommendedName>
        <fullName evidence="3">Putative gamma-glutamylcyclotransferase</fullName>
    </recommendedName>
</protein>
<organism evidence="5 6">
    <name type="scientific">Cordyceps javanica</name>
    <dbReference type="NCBI Taxonomy" id="43265"/>
    <lineage>
        <taxon>Eukaryota</taxon>
        <taxon>Fungi</taxon>
        <taxon>Dikarya</taxon>
        <taxon>Ascomycota</taxon>
        <taxon>Pezizomycotina</taxon>
        <taxon>Sordariomycetes</taxon>
        <taxon>Hypocreomycetidae</taxon>
        <taxon>Hypocreales</taxon>
        <taxon>Cordycipitaceae</taxon>
        <taxon>Cordyceps</taxon>
    </lineage>
</organism>
<accession>A0A545W159</accession>
<name>A0A545W159_9HYPO</name>
<keyword evidence="6" id="KW-1185">Reference proteome</keyword>
<dbReference type="InterPro" id="IPR045038">
    <property type="entry name" value="AIG2-like"/>
</dbReference>
<dbReference type="PANTHER" id="PTHR31544:SF4">
    <property type="entry name" value="GAMMA-GLUTAMYLCYCLOTRANSFERASE-RELATED"/>
    <property type="match status" value="1"/>
</dbReference>
<dbReference type="PANTHER" id="PTHR31544">
    <property type="entry name" value="AIG2-LIKE PROTEIN D"/>
    <property type="match status" value="1"/>
</dbReference>
<dbReference type="SUPFAM" id="SSF110857">
    <property type="entry name" value="Gamma-glutamyl cyclotransferase-like"/>
    <property type="match status" value="1"/>
</dbReference>
<dbReference type="Gene3D" id="3.10.490.10">
    <property type="entry name" value="Gamma-glutamyl cyclotransferase-like"/>
    <property type="match status" value="1"/>
</dbReference>
<dbReference type="CDD" id="cd06661">
    <property type="entry name" value="GGCT_like"/>
    <property type="match status" value="1"/>
</dbReference>
<sequence length="331" mass="37780">MDLLSACESLAANVMEYKATDASDLHIPESDIERWRFLFEMTRAEAIEEITNWRLDFGRESLSQDAWEALKGSKSAAGFNKESYEYNLARGRKLKQDTVTSSGDTGMYLLRIQEPFPSVQTIQHLLNTNKVEIVTGLDDEGRSVQFCYMTAQMKSLLEHNLATSGNNHLRPSFLRVSIARKNLSDSSRYPTLGIDSTFPQYRAQAMTESFRPAQNEYPVRYFFYGTLADRAVLARILGIENAGIISYEHATVRRGALTSWANRYKGLVDGDEDDEVEGKVYWVKCREDEEALRIYETAKYEVVRCIVHLQSEAKTCMGLTFRLLQDIKPQN</sequence>
<evidence type="ECO:0000259" key="4">
    <source>
        <dbReference type="Pfam" id="PF06094"/>
    </source>
</evidence>
<reference evidence="5 6" key="1">
    <citation type="journal article" date="2019" name="Appl. Microbiol. Biotechnol.">
        <title>Genome sequence of Isaria javanica and comparative genome analysis insights into family S53 peptidase evolution in fungal entomopathogens.</title>
        <authorList>
            <person name="Lin R."/>
            <person name="Zhang X."/>
            <person name="Xin B."/>
            <person name="Zou M."/>
            <person name="Gao Y."/>
            <person name="Qin F."/>
            <person name="Hu Q."/>
            <person name="Xie B."/>
            <person name="Cheng X."/>
        </authorList>
    </citation>
    <scope>NUCLEOTIDE SEQUENCE [LARGE SCALE GENOMIC DNA]</scope>
    <source>
        <strain evidence="5 6">IJ1G</strain>
    </source>
</reference>
<gene>
    <name evidence="5" type="ORF">IF1G_04997</name>
</gene>
<dbReference type="Proteomes" id="UP000315783">
    <property type="component" value="Unassembled WGS sequence"/>
</dbReference>
<comment type="similarity">
    <text evidence="1">Belongs to the gamma-glutamylcyclotransferase family.</text>
</comment>
<evidence type="ECO:0000313" key="6">
    <source>
        <dbReference type="Proteomes" id="UP000315783"/>
    </source>
</evidence>
<dbReference type="InterPro" id="IPR013024">
    <property type="entry name" value="GGCT-like"/>
</dbReference>
<proteinExistence type="inferred from homology"/>
<dbReference type="GO" id="GO:0016740">
    <property type="term" value="F:transferase activity"/>
    <property type="evidence" value="ECO:0007669"/>
    <property type="project" value="UniProtKB-KW"/>
</dbReference>
<dbReference type="InterPro" id="IPR009288">
    <property type="entry name" value="AIG2-like_dom"/>
</dbReference>
<dbReference type="OrthoDB" id="3262926at2759"/>
<dbReference type="InterPro" id="IPR036568">
    <property type="entry name" value="GGCT-like_sf"/>
</dbReference>